<keyword evidence="1 6" id="KW-0547">Nucleotide-binding</keyword>
<dbReference type="AlphaFoldDB" id="A0A6M8IYN1"/>
<protein>
    <recommendedName>
        <fullName evidence="6">ADP-dependent (S)-NAD(P)H-hydrate dehydratase</fullName>
        <ecNumber evidence="6">4.2.1.136</ecNumber>
    </recommendedName>
    <alternativeName>
        <fullName evidence="6">ADP-dependent NAD(P)HX dehydratase</fullName>
    </alternativeName>
</protein>
<dbReference type="GO" id="GO:0110051">
    <property type="term" value="P:metabolite repair"/>
    <property type="evidence" value="ECO:0007669"/>
    <property type="project" value="TreeGrafter"/>
</dbReference>
<evidence type="ECO:0000256" key="3">
    <source>
        <dbReference type="ARBA" id="ARBA00022857"/>
    </source>
</evidence>
<comment type="cofactor">
    <cofactor evidence="6">
        <name>Mg(2+)</name>
        <dbReference type="ChEBI" id="CHEBI:18420"/>
    </cofactor>
</comment>
<organism evidence="8 9">
    <name type="scientific">Berryella wangjianweii</name>
    <dbReference type="NCBI Taxonomy" id="2734634"/>
    <lineage>
        <taxon>Bacteria</taxon>
        <taxon>Bacillati</taxon>
        <taxon>Actinomycetota</taxon>
        <taxon>Coriobacteriia</taxon>
        <taxon>Eggerthellales</taxon>
        <taxon>Eggerthellaceae</taxon>
        <taxon>Berryella</taxon>
    </lineage>
</organism>
<dbReference type="GO" id="GO:0046496">
    <property type="term" value="P:nicotinamide nucleotide metabolic process"/>
    <property type="evidence" value="ECO:0007669"/>
    <property type="project" value="UniProtKB-UniRule"/>
</dbReference>
<evidence type="ECO:0000313" key="8">
    <source>
        <dbReference type="EMBL" id="QKF08055.1"/>
    </source>
</evidence>
<accession>A0A6M8IYN1</accession>
<dbReference type="KEGG" id="bwa:HLV38_06135"/>
<dbReference type="CDD" id="cd01171">
    <property type="entry name" value="YXKO-related"/>
    <property type="match status" value="1"/>
</dbReference>
<dbReference type="InterPro" id="IPR017953">
    <property type="entry name" value="Carbohydrate_kinase_pred_CS"/>
</dbReference>
<keyword evidence="5 6" id="KW-0456">Lyase</keyword>
<dbReference type="GO" id="GO:0005524">
    <property type="term" value="F:ATP binding"/>
    <property type="evidence" value="ECO:0007669"/>
    <property type="project" value="UniProtKB-KW"/>
</dbReference>
<keyword evidence="2 6" id="KW-0067">ATP-binding</keyword>
<comment type="catalytic activity">
    <reaction evidence="6">
        <text>(6S)-NADPHX + ADP = AMP + phosphate + NADPH + H(+)</text>
        <dbReference type="Rhea" id="RHEA:32235"/>
        <dbReference type="ChEBI" id="CHEBI:15378"/>
        <dbReference type="ChEBI" id="CHEBI:43474"/>
        <dbReference type="ChEBI" id="CHEBI:57783"/>
        <dbReference type="ChEBI" id="CHEBI:64076"/>
        <dbReference type="ChEBI" id="CHEBI:456215"/>
        <dbReference type="ChEBI" id="CHEBI:456216"/>
        <dbReference type="EC" id="4.2.1.136"/>
    </reaction>
</comment>
<evidence type="ECO:0000313" key="9">
    <source>
        <dbReference type="Proteomes" id="UP000503297"/>
    </source>
</evidence>
<proteinExistence type="inferred from homology"/>
<feature type="binding site" evidence="6">
    <location>
        <position position="33"/>
    </location>
    <ligand>
        <name>(6S)-NADPHX</name>
        <dbReference type="ChEBI" id="CHEBI:64076"/>
    </ligand>
</feature>
<dbReference type="EMBL" id="CP053716">
    <property type="protein sequence ID" value="QKF08055.1"/>
    <property type="molecule type" value="Genomic_DNA"/>
</dbReference>
<dbReference type="InterPro" id="IPR029056">
    <property type="entry name" value="Ribokinase-like"/>
</dbReference>
<dbReference type="GO" id="GO:0052855">
    <property type="term" value="F:ADP-dependent NAD(P)H-hydrate dehydratase activity"/>
    <property type="evidence" value="ECO:0007669"/>
    <property type="project" value="UniProtKB-UniRule"/>
</dbReference>
<dbReference type="Pfam" id="PF01256">
    <property type="entry name" value="Carb_kinase"/>
    <property type="match status" value="1"/>
</dbReference>
<dbReference type="PANTHER" id="PTHR12592:SF0">
    <property type="entry name" value="ATP-DEPENDENT (S)-NAD(P)H-HYDRATE DEHYDRATASE"/>
    <property type="match status" value="1"/>
</dbReference>
<keyword evidence="3 6" id="KW-0521">NADP</keyword>
<evidence type="ECO:0000256" key="4">
    <source>
        <dbReference type="ARBA" id="ARBA00023027"/>
    </source>
</evidence>
<gene>
    <name evidence="6" type="primary">nnrD</name>
    <name evidence="8" type="ORF">HLV38_06135</name>
</gene>
<dbReference type="EC" id="4.2.1.136" evidence="6"/>
<dbReference type="PROSITE" id="PS51383">
    <property type="entry name" value="YJEF_C_3"/>
    <property type="match status" value="1"/>
</dbReference>
<reference evidence="9" key="1">
    <citation type="submission" date="2020-05" db="EMBL/GenBank/DDBJ databases">
        <title>Novel species in genus Nocardioides.</title>
        <authorList>
            <person name="Zhang G."/>
        </authorList>
    </citation>
    <scope>NUCLEOTIDE SEQUENCE [LARGE SCALE GENOMIC DNA]</scope>
    <source>
        <strain evidence="9">zg-1050</strain>
    </source>
</reference>
<sequence length="311" mass="31743">MVASWLPVPARDAHKYRRGRALLVAGSRAYPGAAVLAARAAQRMGAGYVELAVPDGLEASFAVAAPSLVVRGRHDWQSRWRADGAGPAGAPANDVEEPPLRAICVGPGFDAQGDADESRSLVLQALSCPVPVLVDGGGLTALCDAEGLRLVRRRFERGLDTVLTPHAGEAARLAACVGLEGSAAEAEDAPDRRALDLARAWGAVVCLKGPDTYVAAPARSQEAFPGASALPVRAMRWGGPELAKAGTGDVLAGMIAGLMAQGTPASRAAFAGACVHALAGSEAARRGSVVSVIPEDVLDALPAALNALLMS</sequence>
<dbReference type="PROSITE" id="PS01050">
    <property type="entry name" value="YJEF_C_2"/>
    <property type="match status" value="1"/>
</dbReference>
<keyword evidence="9" id="KW-1185">Reference proteome</keyword>
<comment type="catalytic activity">
    <reaction evidence="6">
        <text>(6S)-NADHX + ADP = AMP + phosphate + NADH + H(+)</text>
        <dbReference type="Rhea" id="RHEA:32223"/>
        <dbReference type="ChEBI" id="CHEBI:15378"/>
        <dbReference type="ChEBI" id="CHEBI:43474"/>
        <dbReference type="ChEBI" id="CHEBI:57945"/>
        <dbReference type="ChEBI" id="CHEBI:64074"/>
        <dbReference type="ChEBI" id="CHEBI:456215"/>
        <dbReference type="ChEBI" id="CHEBI:456216"/>
        <dbReference type="EC" id="4.2.1.136"/>
    </reaction>
</comment>
<feature type="binding site" evidence="6">
    <location>
        <position position="108"/>
    </location>
    <ligand>
        <name>(6S)-NADPHX</name>
        <dbReference type="ChEBI" id="CHEBI:64076"/>
    </ligand>
</feature>
<dbReference type="SUPFAM" id="SSF53613">
    <property type="entry name" value="Ribokinase-like"/>
    <property type="match status" value="1"/>
</dbReference>
<dbReference type="InterPro" id="IPR000631">
    <property type="entry name" value="CARKD"/>
</dbReference>
<dbReference type="GO" id="GO:0052856">
    <property type="term" value="F:NAD(P)HX epimerase activity"/>
    <property type="evidence" value="ECO:0007669"/>
    <property type="project" value="TreeGrafter"/>
</dbReference>
<evidence type="ECO:0000256" key="5">
    <source>
        <dbReference type="ARBA" id="ARBA00023239"/>
    </source>
</evidence>
<comment type="function">
    <text evidence="6">Catalyzes the dehydration of the S-form of NAD(P)HX at the expense of ADP, which is converted to AMP. Together with NAD(P)HX epimerase, which catalyzes the epimerization of the S- and R-forms, the enzyme allows the repair of both epimers of NAD(P)HX, a damaged form of NAD(P)H that is a result of enzymatic or heat-dependent hydration.</text>
</comment>
<feature type="binding site" evidence="6">
    <location>
        <position position="248"/>
    </location>
    <ligand>
        <name>AMP</name>
        <dbReference type="ChEBI" id="CHEBI:456215"/>
    </ligand>
</feature>
<feature type="binding site" evidence="6">
    <location>
        <begin position="208"/>
        <end position="212"/>
    </location>
    <ligand>
        <name>AMP</name>
        <dbReference type="ChEBI" id="CHEBI:456215"/>
    </ligand>
</feature>
<dbReference type="Proteomes" id="UP000503297">
    <property type="component" value="Chromosome"/>
</dbReference>
<feature type="binding site" evidence="6">
    <location>
        <position position="166"/>
    </location>
    <ligand>
        <name>(6S)-NADPHX</name>
        <dbReference type="ChEBI" id="CHEBI:64076"/>
    </ligand>
</feature>
<dbReference type="PANTHER" id="PTHR12592">
    <property type="entry name" value="ATP-DEPENDENT (S)-NAD(P)H-HYDRATE DEHYDRATASE FAMILY MEMBER"/>
    <property type="match status" value="1"/>
</dbReference>
<name>A0A6M8IYN1_9ACTN</name>
<evidence type="ECO:0000256" key="6">
    <source>
        <dbReference type="HAMAP-Rule" id="MF_01965"/>
    </source>
</evidence>
<evidence type="ECO:0000256" key="1">
    <source>
        <dbReference type="ARBA" id="ARBA00022741"/>
    </source>
</evidence>
<evidence type="ECO:0000259" key="7">
    <source>
        <dbReference type="PROSITE" id="PS51383"/>
    </source>
</evidence>
<feature type="binding site" evidence="6">
    <location>
        <position position="249"/>
    </location>
    <ligand>
        <name>(6S)-NADPHX</name>
        <dbReference type="ChEBI" id="CHEBI:64076"/>
    </ligand>
</feature>
<keyword evidence="4 6" id="KW-0520">NAD</keyword>
<comment type="subunit">
    <text evidence="6">Homotetramer.</text>
</comment>
<dbReference type="Gene3D" id="3.40.1190.20">
    <property type="match status" value="1"/>
</dbReference>
<feature type="domain" description="YjeF C-terminal" evidence="7">
    <location>
        <begin position="1"/>
        <end position="308"/>
    </location>
</feature>
<comment type="similarity">
    <text evidence="6">Belongs to the NnrD/CARKD family.</text>
</comment>
<dbReference type="NCBIfam" id="TIGR00196">
    <property type="entry name" value="yjeF_cterm"/>
    <property type="match status" value="1"/>
</dbReference>
<dbReference type="HAMAP" id="MF_01965">
    <property type="entry name" value="NADHX_dehydratase"/>
    <property type="match status" value="1"/>
</dbReference>
<evidence type="ECO:0000256" key="2">
    <source>
        <dbReference type="ARBA" id="ARBA00022840"/>
    </source>
</evidence>